<dbReference type="Gene3D" id="2.60.40.4070">
    <property type="match status" value="1"/>
</dbReference>
<dbReference type="Proteomes" id="UP000779900">
    <property type="component" value="Unassembled WGS sequence"/>
</dbReference>
<proteinExistence type="predicted"/>
<feature type="domain" description="FlgD/Vpr Ig-like" evidence="1">
    <location>
        <begin position="4"/>
        <end position="48"/>
    </location>
</feature>
<dbReference type="Pfam" id="PF13860">
    <property type="entry name" value="FlgD_ig"/>
    <property type="match status" value="1"/>
</dbReference>
<organism evidence="2 3">
    <name type="scientific">candidate division WOR-3 bacterium</name>
    <dbReference type="NCBI Taxonomy" id="2052148"/>
    <lineage>
        <taxon>Bacteria</taxon>
        <taxon>Bacteria division WOR-3</taxon>
    </lineage>
</organism>
<sequence>MRATLHDAVGRQVGCLDAGEQRAGVHRLRWDRDEEGRGLSAGAYFVRIDIGSEHATLKAVVR</sequence>
<dbReference type="EMBL" id="VGIR01000067">
    <property type="protein sequence ID" value="MBM3332204.1"/>
    <property type="molecule type" value="Genomic_DNA"/>
</dbReference>
<evidence type="ECO:0000313" key="3">
    <source>
        <dbReference type="Proteomes" id="UP000779900"/>
    </source>
</evidence>
<gene>
    <name evidence="2" type="ORF">FJY68_10230</name>
</gene>
<dbReference type="AlphaFoldDB" id="A0A938BTS5"/>
<evidence type="ECO:0000259" key="1">
    <source>
        <dbReference type="Pfam" id="PF13860"/>
    </source>
</evidence>
<evidence type="ECO:0000313" key="2">
    <source>
        <dbReference type="EMBL" id="MBM3332204.1"/>
    </source>
</evidence>
<protein>
    <recommendedName>
        <fullName evidence="1">FlgD/Vpr Ig-like domain-containing protein</fullName>
    </recommendedName>
</protein>
<name>A0A938BTS5_UNCW3</name>
<comment type="caution">
    <text evidence="2">The sequence shown here is derived from an EMBL/GenBank/DDBJ whole genome shotgun (WGS) entry which is preliminary data.</text>
</comment>
<dbReference type="InterPro" id="IPR025965">
    <property type="entry name" value="FlgD/Vpr_Ig-like"/>
</dbReference>
<accession>A0A938BTS5</accession>
<reference evidence="2" key="1">
    <citation type="submission" date="2019-03" db="EMBL/GenBank/DDBJ databases">
        <title>Lake Tanganyika Metagenome-Assembled Genomes (MAGs).</title>
        <authorList>
            <person name="Tran P."/>
        </authorList>
    </citation>
    <scope>NUCLEOTIDE SEQUENCE</scope>
    <source>
        <strain evidence="2">K_DeepCast_150m_m2_040</strain>
    </source>
</reference>